<gene>
    <name evidence="10" type="ORF">HETIRDRAFT_154870</name>
</gene>
<feature type="compositionally biased region" description="Basic and acidic residues" evidence="7">
    <location>
        <begin position="522"/>
        <end position="531"/>
    </location>
</feature>
<dbReference type="InterPro" id="IPR056372">
    <property type="entry name" value="TPR_DOCK"/>
</dbReference>
<dbReference type="PANTHER" id="PTHR45653:SF10">
    <property type="entry name" value="MYOBLAST CITY, ISOFORM B"/>
    <property type="match status" value="1"/>
</dbReference>
<dbReference type="STRING" id="747525.W4K5H4"/>
<dbReference type="PROSITE" id="PS51650">
    <property type="entry name" value="C2_DOCK"/>
    <property type="match status" value="1"/>
</dbReference>
<feature type="region of interest" description="Disordered" evidence="7">
    <location>
        <begin position="2094"/>
        <end position="2116"/>
    </location>
</feature>
<accession>W4K5H4</accession>
<feature type="region of interest" description="Disordered" evidence="7">
    <location>
        <begin position="176"/>
        <end position="202"/>
    </location>
</feature>
<feature type="domain" description="DOCKER" evidence="9">
    <location>
        <begin position="1594"/>
        <end position="2005"/>
    </location>
</feature>
<dbReference type="HOGENOM" id="CLU_000595_3_0_1"/>
<dbReference type="InterPro" id="IPR046769">
    <property type="entry name" value="DOCKER_Lobe_A"/>
</dbReference>
<dbReference type="InterPro" id="IPR032376">
    <property type="entry name" value="DOCK_N"/>
</dbReference>
<proteinExistence type="inferred from homology"/>
<dbReference type="Gene3D" id="2.60.40.150">
    <property type="entry name" value="C2 domain"/>
    <property type="match status" value="1"/>
</dbReference>
<dbReference type="InterPro" id="IPR043162">
    <property type="entry name" value="DOCK_C_lobe_C"/>
</dbReference>
<evidence type="ECO:0000256" key="3">
    <source>
        <dbReference type="ARBA" id="ARBA00022553"/>
    </source>
</evidence>
<keyword evidence="11" id="KW-1185">Reference proteome</keyword>
<dbReference type="InterPro" id="IPR027357">
    <property type="entry name" value="DOCKER_dom"/>
</dbReference>
<dbReference type="GeneID" id="20667530"/>
<reference evidence="10 11" key="1">
    <citation type="journal article" date="2012" name="New Phytol.">
        <title>Insight into trade-off between wood decay and parasitism from the genome of a fungal forest pathogen.</title>
        <authorList>
            <person name="Olson A."/>
            <person name="Aerts A."/>
            <person name="Asiegbu F."/>
            <person name="Belbahri L."/>
            <person name="Bouzid O."/>
            <person name="Broberg A."/>
            <person name="Canback B."/>
            <person name="Coutinho P.M."/>
            <person name="Cullen D."/>
            <person name="Dalman K."/>
            <person name="Deflorio G."/>
            <person name="van Diepen L.T."/>
            <person name="Dunand C."/>
            <person name="Duplessis S."/>
            <person name="Durling M."/>
            <person name="Gonthier P."/>
            <person name="Grimwood J."/>
            <person name="Fossdal C.G."/>
            <person name="Hansson D."/>
            <person name="Henrissat B."/>
            <person name="Hietala A."/>
            <person name="Himmelstrand K."/>
            <person name="Hoffmeister D."/>
            <person name="Hogberg N."/>
            <person name="James T.Y."/>
            <person name="Karlsson M."/>
            <person name="Kohler A."/>
            <person name="Kues U."/>
            <person name="Lee Y.H."/>
            <person name="Lin Y.C."/>
            <person name="Lind M."/>
            <person name="Lindquist E."/>
            <person name="Lombard V."/>
            <person name="Lucas S."/>
            <person name="Lunden K."/>
            <person name="Morin E."/>
            <person name="Murat C."/>
            <person name="Park J."/>
            <person name="Raffaello T."/>
            <person name="Rouze P."/>
            <person name="Salamov A."/>
            <person name="Schmutz J."/>
            <person name="Solheim H."/>
            <person name="Stahlberg J."/>
            <person name="Velez H."/>
            <person name="de Vries R.P."/>
            <person name="Wiebenga A."/>
            <person name="Woodward S."/>
            <person name="Yakovlev I."/>
            <person name="Garbelotto M."/>
            <person name="Martin F."/>
            <person name="Grigoriev I.V."/>
            <person name="Stenlid J."/>
        </authorList>
    </citation>
    <scope>NUCLEOTIDE SEQUENCE [LARGE SCALE GENOMIC DNA]</scope>
    <source>
        <strain evidence="10 11">TC 32-1</strain>
    </source>
</reference>
<dbReference type="CDD" id="cd08679">
    <property type="entry name" value="C2_DOCK180_related"/>
    <property type="match status" value="1"/>
</dbReference>
<dbReference type="InParanoid" id="W4K5H4"/>
<dbReference type="InterPro" id="IPR035892">
    <property type="entry name" value="C2_domain_sf"/>
</dbReference>
<evidence type="ECO:0000256" key="2">
    <source>
        <dbReference type="ARBA" id="ARBA00022490"/>
    </source>
</evidence>
<evidence type="ECO:0000256" key="1">
    <source>
        <dbReference type="ARBA" id="ARBA00004496"/>
    </source>
</evidence>
<dbReference type="InterPro" id="IPR042455">
    <property type="entry name" value="DOCK_N_sub1"/>
</dbReference>
<keyword evidence="3" id="KW-0597">Phosphoprotein</keyword>
<dbReference type="Gene3D" id="1.20.1270.350">
    <property type="entry name" value="Dedicator of cytokinesis N-terminal subdomain"/>
    <property type="match status" value="1"/>
</dbReference>
<dbReference type="PANTHER" id="PTHR45653">
    <property type="entry name" value="DEDICATOR OF CYTOKINESIS"/>
    <property type="match status" value="1"/>
</dbReference>
<feature type="compositionally biased region" description="Low complexity" evidence="7">
    <location>
        <begin position="2034"/>
        <end position="2045"/>
    </location>
</feature>
<evidence type="ECO:0000259" key="9">
    <source>
        <dbReference type="PROSITE" id="PS51651"/>
    </source>
</evidence>
<dbReference type="GO" id="GO:0007264">
    <property type="term" value="P:small GTPase-mediated signal transduction"/>
    <property type="evidence" value="ECO:0007669"/>
    <property type="project" value="InterPro"/>
</dbReference>
<dbReference type="EMBL" id="KI925459">
    <property type="protein sequence ID" value="ETW80615.1"/>
    <property type="molecule type" value="Genomic_DNA"/>
</dbReference>
<protein>
    <recommendedName>
        <fullName evidence="12">Cytoplasmic protein</fullName>
    </recommendedName>
</protein>
<comment type="similarity">
    <text evidence="5">Belongs to the DOCK family.</text>
</comment>
<evidence type="ECO:0000256" key="4">
    <source>
        <dbReference type="ARBA" id="ARBA00022658"/>
    </source>
</evidence>
<evidence type="ECO:0000256" key="5">
    <source>
        <dbReference type="PROSITE-ProRule" id="PRU00983"/>
    </source>
</evidence>
<dbReference type="Gene3D" id="1.20.58.740">
    <property type="match status" value="1"/>
</dbReference>
<dbReference type="InterPro" id="IPR046773">
    <property type="entry name" value="DOCKER_Lobe_C"/>
</dbReference>
<evidence type="ECO:0008006" key="12">
    <source>
        <dbReference type="Google" id="ProtNLM"/>
    </source>
</evidence>
<feature type="region of interest" description="Disordered" evidence="7">
    <location>
        <begin position="215"/>
        <end position="240"/>
    </location>
</feature>
<dbReference type="PROSITE" id="PS51651">
    <property type="entry name" value="DOCKER"/>
    <property type="match status" value="1"/>
</dbReference>
<dbReference type="GO" id="GO:0005737">
    <property type="term" value="C:cytoplasm"/>
    <property type="evidence" value="ECO:0007669"/>
    <property type="project" value="UniProtKB-SubCell"/>
</dbReference>
<dbReference type="eggNOG" id="KOG1998">
    <property type="taxonomic scope" value="Eukaryota"/>
</dbReference>
<feature type="region of interest" description="Disordered" evidence="7">
    <location>
        <begin position="2033"/>
        <end position="2080"/>
    </location>
</feature>
<dbReference type="RefSeq" id="XP_009547342.1">
    <property type="nucleotide sequence ID" value="XM_009549047.1"/>
</dbReference>
<keyword evidence="2" id="KW-0963">Cytoplasm</keyword>
<dbReference type="Gene3D" id="1.25.40.410">
    <property type="match status" value="1"/>
</dbReference>
<dbReference type="Pfam" id="PF06920">
    <property type="entry name" value="DHR-2_Lobe_A"/>
    <property type="match status" value="1"/>
</dbReference>
<evidence type="ECO:0000256" key="7">
    <source>
        <dbReference type="SAM" id="MobiDB-lite"/>
    </source>
</evidence>
<dbReference type="InterPro" id="IPR043161">
    <property type="entry name" value="DOCK_C_lobe_A"/>
</dbReference>
<sequence length="2164" mass="241873">MTRGAAASPGRKGAWEPLPVIVYGYAVHPLSPSHRDTRISHKYRSSTATASSSADSLVHRDVVSLEVGDQVYAFEKYTPKGKETEGIWYRGYVVCTTRRPPVSWNASSDPSSSKAPKVEEPQQVFIGIFPASHIYIRDELPDAEGRLADVAAAFHNGADVSLDVFKAGAMDTLREEEEDDALAQRKSFKLGPPPDQAKSSRAGLLVYTPSIRSVSSSDSHEMNKPLPPRPSLKSGDDTASGAAQPIIDEIASALREWHTLMFQYLARRDYKLFQTVREHIEALHLGRRQLLAQTLSTEETLNLRRDCVMRLVSGNIVQGLDVIVRHPTGGGLVTVDADGELDTRNWMSAVRMYAMQASLAYMNAAPEPVKGLRSHLSMDSPNMAPLPTPAHSAFPEYTRTRSHSHRFDSFSSMKDSTPKFYHVFLELRAFVASLCSPGETAELYFSLYNKNESRFVTEDFCAILNHNGVLSRDPSARIRTLFTDLAQSDVRDPVYLVCRIVRNGSLKIGTHMSSGVPQSMDGGRRVSDVSSRDSSPVVWNESTLNLNFGGRQTTSDNYATYRRPFGCAVLELTQLSKLAADHSEVSSTKEFTMPIFVPANEAIFSMLHQDIIGNNSKEFEKSPRAEMIAVSVKIFHGNASTIVKENTSLLSDVPPTLRLGFPDVVFPGDVRNELYIKLWSGDFPSSHNSTARRSVPNFALARSGMPTTNNIQVTMEVRDRDGRIIDDIISQGSGEPKVSQFHSMVFLRNSQPTFGELVKLNFPTDNLPQWHLFFTFRYRSSRDKQTSRGDSSDRPFAFAFLPLAPEGLSFLEDGPHTLVLYRADRLNQVTPELYLGAKSWLAASQRPEQVAVPTELQRIAPPMRDNLVIRSSLCSTRHTQHSDLLSLLNWSSINDAQVLSAVLTRFTFVGELEIVKFLRNIFDSLFGILVSKSNQSGEMDLLVFNALVTVLGIVQDRRFSNFQPVLDIYIEKHFNCAGASSHMIQSMNRLLANPTSSESAQPLRAALKVWHYIFKFIARSRELQKAKEMGMGGGATAEHLEATFRRDLQSHLLEVTRMMATTSPPSVIGTQTIALQHFTSILPELAKIFSTVELVAIATRFANAVVGVRGKIVIWKLIMYLQIVKGFLFDNAQSRLLLVEAVGSWIKPHFGKFDEYAHIVPGDVDALQDTARVNWLESIRLCVTIIALMLDKLQQCLVDPAIVANHNHLRQEQDNIEYLLSLIPRLLASYREFQNPANAKAVQQIRSPATTPTPIPVIFPESYPFSLVAHLPNTSKKFNGAYHGEGQILFSPAQGETAVTFLVLVLSCTKKHLLDFFASIFEIEGRDNFAALLMQFFEVASSILDNDAWPSNWLNVNILAHKVLIKMMESVAVFLEKDFIPGPDETFQFNVDLWRDGIHMLLKLLSSDQLVIEEFSPQKRRAVWRLAGDIRGDGAAILLQLWDVLGWSEELSERTGAGYQTLLSSLVGHVVNLCLSHHDQLRSNAVQILYSMIVSQYHAHQHFDNIENELVNKLDSLFMSDSKGDDISRAFFISQLRQLFDSSSLDEQLRERVANFLQSVDDFLDLLLNVRALPEGDEFADDRVIATLRLMNFIRRIGRNEIYIKYVHQLVNMHLQSQNFVEAALTLKLHSDLHEWDLNSFVEPMEELGLPQQSQFHRKETLSLLILDYLGRGKAWESAIEICKELVFQHSEVTFNYGRLAEILRHQAALLEHIVTDQRYYPDYFRVAFYGDFPAAIRNNQFIYRGFEWEKFGAFCERMLNKHPGAQLLRTVGEPPVDIKFGNDQYIQCTAVTPEPNQALPIFTNPDVPVAVRTYYEHSAINLFSCSRPVPKLDSEGVEEVWIEKTYFTTEESFPTVLRRSEVVAREVLEISPIESALQDVEQKTRELAALNIRYSALSKTAQVLSTNPLAMTLNGVVDAPVNGGIARYRQAFLTPAYLIRYPERAEDVERLRNSIDEQVRVIDHCLRLHGQLCPPEMLAFHETMEKWFRKNFQDEIRRLSVDGQSERPLSRMTGLPAVSSYASSVNETASLQRTVSTTSTTRPPFVIPPLQLGRPVMTPPPDSPRESANPGGSAAPKQTPLQRHLAHLARHGMNGVSSAPGEGGTGSDSVSAGSPQGSLLNVVGVGGHPIAASSGSIIGSVGGSLRGRFSRLGSLNFGRKDGP</sequence>
<dbReference type="InterPro" id="IPR026791">
    <property type="entry name" value="DOCK"/>
</dbReference>
<dbReference type="OrthoDB" id="18896at2759"/>
<dbReference type="GO" id="GO:0005085">
    <property type="term" value="F:guanyl-nucleotide exchange factor activity"/>
    <property type="evidence" value="ECO:0007669"/>
    <property type="project" value="UniProtKB-KW"/>
</dbReference>
<dbReference type="Proteomes" id="UP000030671">
    <property type="component" value="Unassembled WGS sequence"/>
</dbReference>
<organism evidence="10 11">
    <name type="scientific">Heterobasidion irregulare (strain TC 32-1)</name>
    <dbReference type="NCBI Taxonomy" id="747525"/>
    <lineage>
        <taxon>Eukaryota</taxon>
        <taxon>Fungi</taxon>
        <taxon>Dikarya</taxon>
        <taxon>Basidiomycota</taxon>
        <taxon>Agaricomycotina</taxon>
        <taxon>Agaricomycetes</taxon>
        <taxon>Russulales</taxon>
        <taxon>Bondarzewiaceae</taxon>
        <taxon>Heterobasidion</taxon>
        <taxon>Heterobasidion annosum species complex</taxon>
    </lineage>
</organism>
<dbReference type="Pfam" id="PF20421">
    <property type="entry name" value="DHR-2_Lobe_C"/>
    <property type="match status" value="1"/>
</dbReference>
<dbReference type="Pfam" id="PF16172">
    <property type="entry name" value="DOCK_N"/>
    <property type="match status" value="1"/>
</dbReference>
<dbReference type="GO" id="GO:0031267">
    <property type="term" value="F:small GTPase binding"/>
    <property type="evidence" value="ECO:0007669"/>
    <property type="project" value="TreeGrafter"/>
</dbReference>
<dbReference type="CDD" id="cd11684">
    <property type="entry name" value="DHR2_DOCK"/>
    <property type="match status" value="1"/>
</dbReference>
<dbReference type="GO" id="GO:0005886">
    <property type="term" value="C:plasma membrane"/>
    <property type="evidence" value="ECO:0007669"/>
    <property type="project" value="TreeGrafter"/>
</dbReference>
<dbReference type="InterPro" id="IPR027007">
    <property type="entry name" value="C2_DOCK-type_domain"/>
</dbReference>
<evidence type="ECO:0000259" key="8">
    <source>
        <dbReference type="PROSITE" id="PS51650"/>
    </source>
</evidence>
<feature type="coiled-coil region" evidence="6">
    <location>
        <begin position="1874"/>
        <end position="1901"/>
    </location>
</feature>
<evidence type="ECO:0000313" key="10">
    <source>
        <dbReference type="EMBL" id="ETW80615.1"/>
    </source>
</evidence>
<dbReference type="Pfam" id="PF14429">
    <property type="entry name" value="DOCK-C2"/>
    <property type="match status" value="1"/>
</dbReference>
<feature type="region of interest" description="Disordered" evidence="7">
    <location>
        <begin position="512"/>
        <end position="534"/>
    </location>
</feature>
<evidence type="ECO:0000313" key="11">
    <source>
        <dbReference type="Proteomes" id="UP000030671"/>
    </source>
</evidence>
<evidence type="ECO:0000256" key="6">
    <source>
        <dbReference type="SAM" id="Coils"/>
    </source>
</evidence>
<keyword evidence="6" id="KW-0175">Coiled coil</keyword>
<keyword evidence="4" id="KW-0344">Guanine-nucleotide releasing factor</keyword>
<comment type="subcellular location">
    <subcellularLocation>
        <location evidence="1">Cytoplasm</location>
    </subcellularLocation>
</comment>
<dbReference type="Pfam" id="PF23554">
    <property type="entry name" value="TPR_DOCK"/>
    <property type="match status" value="1"/>
</dbReference>
<dbReference type="KEGG" id="hir:HETIRDRAFT_154870"/>
<feature type="domain" description="C2 DOCK-type" evidence="8">
    <location>
        <begin position="671"/>
        <end position="874"/>
    </location>
</feature>
<name>W4K5H4_HETIT</name>